<evidence type="ECO:0000256" key="5">
    <source>
        <dbReference type="ARBA" id="ARBA00022714"/>
    </source>
</evidence>
<dbReference type="SUPFAM" id="SSF55961">
    <property type="entry name" value="Bet v1-like"/>
    <property type="match status" value="1"/>
</dbReference>
<evidence type="ECO:0000256" key="11">
    <source>
        <dbReference type="ARBA" id="ARBA00023136"/>
    </source>
</evidence>
<keyword evidence="6" id="KW-0479">Metal-binding</keyword>
<keyword evidence="7" id="KW-1133">Transmembrane helix</keyword>
<dbReference type="Gene3D" id="2.102.10.10">
    <property type="entry name" value="Rieske [2Fe-2S] iron-sulphur domain"/>
    <property type="match status" value="1"/>
</dbReference>
<evidence type="ECO:0000256" key="16">
    <source>
        <dbReference type="ARBA" id="ARBA00049548"/>
    </source>
</evidence>
<protein>
    <recommendedName>
        <fullName evidence="14">cholesterol 7-desaturase</fullName>
        <ecNumber evidence="14">1.14.19.21</ecNumber>
    </recommendedName>
</protein>
<dbReference type="SUPFAM" id="SSF50022">
    <property type="entry name" value="ISP domain"/>
    <property type="match status" value="1"/>
</dbReference>
<evidence type="ECO:0000256" key="7">
    <source>
        <dbReference type="ARBA" id="ARBA00022989"/>
    </source>
</evidence>
<proteinExistence type="inferred from homology"/>
<dbReference type="InterPro" id="IPR045605">
    <property type="entry name" value="KshA-like_C"/>
</dbReference>
<dbReference type="GO" id="GO:0005737">
    <property type="term" value="C:cytoplasm"/>
    <property type="evidence" value="ECO:0007669"/>
    <property type="project" value="TreeGrafter"/>
</dbReference>
<evidence type="ECO:0000256" key="9">
    <source>
        <dbReference type="ARBA" id="ARBA00023004"/>
    </source>
</evidence>
<keyword evidence="5" id="KW-0001">2Fe-2S</keyword>
<keyword evidence="9" id="KW-0408">Iron</keyword>
<comment type="subcellular location">
    <subcellularLocation>
        <location evidence="2">Membrane</location>
    </subcellularLocation>
</comment>
<dbReference type="InterPro" id="IPR050584">
    <property type="entry name" value="Cholesterol_7-desaturase"/>
</dbReference>
<dbReference type="GO" id="GO:0016020">
    <property type="term" value="C:membrane"/>
    <property type="evidence" value="ECO:0007669"/>
    <property type="project" value="UniProtKB-SubCell"/>
</dbReference>
<comment type="catalytic activity">
    <reaction evidence="16">
        <text>cholesterol + NADPH + O2 + H(+) = 7-dehydrocholesterol + NADP(+) + 2 H2O</text>
        <dbReference type="Rhea" id="RHEA:45024"/>
        <dbReference type="ChEBI" id="CHEBI:15377"/>
        <dbReference type="ChEBI" id="CHEBI:15378"/>
        <dbReference type="ChEBI" id="CHEBI:15379"/>
        <dbReference type="ChEBI" id="CHEBI:16113"/>
        <dbReference type="ChEBI" id="CHEBI:17759"/>
        <dbReference type="ChEBI" id="CHEBI:57783"/>
        <dbReference type="ChEBI" id="CHEBI:58349"/>
        <dbReference type="EC" id="1.14.19.21"/>
    </reaction>
    <physiologicalReaction direction="left-to-right" evidence="16">
        <dbReference type="Rhea" id="RHEA:45025"/>
    </physiologicalReaction>
</comment>
<comment type="catalytic activity">
    <reaction evidence="15">
        <text>cholesterol + NADH + O2 + H(+) = 7-dehydrocholesterol + NAD(+) + 2 H2O</text>
        <dbReference type="Rhea" id="RHEA:51644"/>
        <dbReference type="ChEBI" id="CHEBI:15377"/>
        <dbReference type="ChEBI" id="CHEBI:15378"/>
        <dbReference type="ChEBI" id="CHEBI:15379"/>
        <dbReference type="ChEBI" id="CHEBI:16113"/>
        <dbReference type="ChEBI" id="CHEBI:17759"/>
        <dbReference type="ChEBI" id="CHEBI:57540"/>
        <dbReference type="ChEBI" id="CHEBI:57945"/>
        <dbReference type="EC" id="1.14.19.21"/>
    </reaction>
    <physiologicalReaction direction="left-to-right" evidence="15">
        <dbReference type="Rhea" id="RHEA:51645"/>
    </physiologicalReaction>
</comment>
<comment type="pathway">
    <text evidence="3">Hormone biosynthesis.</text>
</comment>
<dbReference type="PROSITE" id="PS51296">
    <property type="entry name" value="RIESKE"/>
    <property type="match status" value="1"/>
</dbReference>
<dbReference type="Pfam" id="PF19298">
    <property type="entry name" value="KshA_C"/>
    <property type="match status" value="1"/>
</dbReference>
<comment type="cofactor">
    <cofactor evidence="1">
        <name>Fe cation</name>
        <dbReference type="ChEBI" id="CHEBI:24875"/>
    </cofactor>
</comment>
<keyword evidence="11" id="KW-0472">Membrane</keyword>
<evidence type="ECO:0000256" key="14">
    <source>
        <dbReference type="ARBA" id="ARBA00026095"/>
    </source>
</evidence>
<dbReference type="PANTHER" id="PTHR21266:SF32">
    <property type="entry name" value="CHOLESTEROL 7-DESATURASE NVD"/>
    <property type="match status" value="1"/>
</dbReference>
<evidence type="ECO:0000256" key="12">
    <source>
        <dbReference type="ARBA" id="ARBA00025712"/>
    </source>
</evidence>
<dbReference type="GO" id="GO:0170056">
    <property type="term" value="F:cholesterol 7-desaturase [NAD(P)H] activity"/>
    <property type="evidence" value="ECO:0007669"/>
    <property type="project" value="UniProtKB-EC"/>
</dbReference>
<evidence type="ECO:0000256" key="1">
    <source>
        <dbReference type="ARBA" id="ARBA00001962"/>
    </source>
</evidence>
<evidence type="ECO:0000256" key="3">
    <source>
        <dbReference type="ARBA" id="ARBA00004972"/>
    </source>
</evidence>
<dbReference type="CDD" id="cd03469">
    <property type="entry name" value="Rieske_RO_Alpha_N"/>
    <property type="match status" value="1"/>
</dbReference>
<evidence type="ECO:0000256" key="15">
    <source>
        <dbReference type="ARBA" id="ARBA00047853"/>
    </source>
</evidence>
<dbReference type="PANTHER" id="PTHR21266">
    <property type="entry name" value="IRON-SULFUR DOMAIN CONTAINING PROTEIN"/>
    <property type="match status" value="1"/>
</dbReference>
<dbReference type="AlphaFoldDB" id="A0A6J7K8W4"/>
<evidence type="ECO:0000313" key="18">
    <source>
        <dbReference type="EMBL" id="CAB4951691.1"/>
    </source>
</evidence>
<comment type="similarity">
    <text evidence="13">Belongs to the cholesterol 7-desaturase family.</text>
</comment>
<evidence type="ECO:0000256" key="10">
    <source>
        <dbReference type="ARBA" id="ARBA00023014"/>
    </source>
</evidence>
<dbReference type="EC" id="1.14.19.21" evidence="14"/>
<name>A0A6J7K8W4_9ZZZZ</name>
<dbReference type="GO" id="GO:0046872">
    <property type="term" value="F:metal ion binding"/>
    <property type="evidence" value="ECO:0007669"/>
    <property type="project" value="UniProtKB-KW"/>
</dbReference>
<evidence type="ECO:0000256" key="2">
    <source>
        <dbReference type="ARBA" id="ARBA00004370"/>
    </source>
</evidence>
<dbReference type="Gene3D" id="3.90.380.10">
    <property type="entry name" value="Naphthalene 1,2-dioxygenase Alpha Subunit, Chain A, domain 1"/>
    <property type="match status" value="1"/>
</dbReference>
<keyword evidence="8" id="KW-0560">Oxidoreductase</keyword>
<evidence type="ECO:0000256" key="6">
    <source>
        <dbReference type="ARBA" id="ARBA00022723"/>
    </source>
</evidence>
<dbReference type="Pfam" id="PF00355">
    <property type="entry name" value="Rieske"/>
    <property type="match status" value="1"/>
</dbReference>
<dbReference type="InterPro" id="IPR036922">
    <property type="entry name" value="Rieske_2Fe-2S_sf"/>
</dbReference>
<reference evidence="18" key="1">
    <citation type="submission" date="2020-05" db="EMBL/GenBank/DDBJ databases">
        <authorList>
            <person name="Chiriac C."/>
            <person name="Salcher M."/>
            <person name="Ghai R."/>
            <person name="Kavagutti S V."/>
        </authorList>
    </citation>
    <scope>NUCLEOTIDE SEQUENCE</scope>
</reference>
<dbReference type="GO" id="GO:0008203">
    <property type="term" value="P:cholesterol metabolic process"/>
    <property type="evidence" value="ECO:0007669"/>
    <property type="project" value="InterPro"/>
</dbReference>
<evidence type="ECO:0000256" key="8">
    <source>
        <dbReference type="ARBA" id="ARBA00023002"/>
    </source>
</evidence>
<sequence>MSRASSNPSDSSRSIPIPFGWFRVADSGDLNSAEVITLRACGRELVVWRTDDGEAACADAFCPHLGAHLGMGGRVVGDLLVCPFHGWSFDTDGKNCDIPYSDRTNGRARLLTHPVVERNGFVLAWIHPQGLAPTFEVPELPEVLDPEFLPYIVSSYVVNTSVQEMGENAVDRCHFPSVHLNAVPPDIIEYDTTSEIARILSRLLLITPYGDFPGEIEIHQYGPGFSATRFRGFVDTLLVATQTPIEASLSELRFYFTVRKTGYGESSEEEARALALIYTGHIDEQAREDIPIWENKAYIESPALSDVDGPILEYRRWAKRFQVVKVK</sequence>
<evidence type="ECO:0000256" key="4">
    <source>
        <dbReference type="ARBA" id="ARBA00022692"/>
    </source>
</evidence>
<evidence type="ECO:0000259" key="17">
    <source>
        <dbReference type="PROSITE" id="PS51296"/>
    </source>
</evidence>
<feature type="domain" description="Rieske" evidence="17">
    <location>
        <begin position="21"/>
        <end position="124"/>
    </location>
</feature>
<dbReference type="EMBL" id="CAFBNL010000032">
    <property type="protein sequence ID" value="CAB4951691.1"/>
    <property type="molecule type" value="Genomic_DNA"/>
</dbReference>
<accession>A0A6J7K8W4</accession>
<dbReference type="InterPro" id="IPR017941">
    <property type="entry name" value="Rieske_2Fe-2S"/>
</dbReference>
<keyword evidence="10" id="KW-0411">Iron-sulfur</keyword>
<dbReference type="GO" id="GO:0051537">
    <property type="term" value="F:2 iron, 2 sulfur cluster binding"/>
    <property type="evidence" value="ECO:0007669"/>
    <property type="project" value="UniProtKB-KW"/>
</dbReference>
<comment type="pathway">
    <text evidence="12">Steroid hormone biosynthesis; dafachronic acid biosynthesis.</text>
</comment>
<keyword evidence="4" id="KW-0812">Transmembrane</keyword>
<gene>
    <name evidence="18" type="ORF">UFOPK3789_00732</name>
</gene>
<organism evidence="18">
    <name type="scientific">freshwater metagenome</name>
    <dbReference type="NCBI Taxonomy" id="449393"/>
    <lineage>
        <taxon>unclassified sequences</taxon>
        <taxon>metagenomes</taxon>
        <taxon>ecological metagenomes</taxon>
    </lineage>
</organism>
<evidence type="ECO:0000256" key="13">
    <source>
        <dbReference type="ARBA" id="ARBA00025729"/>
    </source>
</evidence>